<protein>
    <submittedName>
        <fullName evidence="1">Uncharacterized protein</fullName>
    </submittedName>
</protein>
<dbReference type="AlphaFoldDB" id="A0AAD7DJ00"/>
<name>A0AAD7DJ00_MYCRO</name>
<accession>A0AAD7DJ00</accession>
<comment type="caution">
    <text evidence="1">The sequence shown here is derived from an EMBL/GenBank/DDBJ whole genome shotgun (WGS) entry which is preliminary data.</text>
</comment>
<reference evidence="1" key="1">
    <citation type="submission" date="2023-03" db="EMBL/GenBank/DDBJ databases">
        <title>Massive genome expansion in bonnet fungi (Mycena s.s.) driven by repeated elements and novel gene families across ecological guilds.</title>
        <authorList>
            <consortium name="Lawrence Berkeley National Laboratory"/>
            <person name="Harder C.B."/>
            <person name="Miyauchi S."/>
            <person name="Viragh M."/>
            <person name="Kuo A."/>
            <person name="Thoen E."/>
            <person name="Andreopoulos B."/>
            <person name="Lu D."/>
            <person name="Skrede I."/>
            <person name="Drula E."/>
            <person name="Henrissat B."/>
            <person name="Morin E."/>
            <person name="Kohler A."/>
            <person name="Barry K."/>
            <person name="LaButti K."/>
            <person name="Morin E."/>
            <person name="Salamov A."/>
            <person name="Lipzen A."/>
            <person name="Mereny Z."/>
            <person name="Hegedus B."/>
            <person name="Baldrian P."/>
            <person name="Stursova M."/>
            <person name="Weitz H."/>
            <person name="Taylor A."/>
            <person name="Grigoriev I.V."/>
            <person name="Nagy L.G."/>
            <person name="Martin F."/>
            <person name="Kauserud H."/>
        </authorList>
    </citation>
    <scope>NUCLEOTIDE SEQUENCE</scope>
    <source>
        <strain evidence="1">CBHHK067</strain>
    </source>
</reference>
<evidence type="ECO:0000313" key="1">
    <source>
        <dbReference type="EMBL" id="KAJ7692867.1"/>
    </source>
</evidence>
<dbReference type="EMBL" id="JARKIE010000049">
    <property type="protein sequence ID" value="KAJ7692867.1"/>
    <property type="molecule type" value="Genomic_DNA"/>
</dbReference>
<keyword evidence="2" id="KW-1185">Reference proteome</keyword>
<evidence type="ECO:0000313" key="2">
    <source>
        <dbReference type="Proteomes" id="UP001221757"/>
    </source>
</evidence>
<gene>
    <name evidence="1" type="ORF">B0H17DRAFT_1200198</name>
</gene>
<proteinExistence type="predicted"/>
<dbReference type="Proteomes" id="UP001221757">
    <property type="component" value="Unassembled WGS sequence"/>
</dbReference>
<organism evidence="1 2">
    <name type="scientific">Mycena rosella</name>
    <name type="common">Pink bonnet</name>
    <name type="synonym">Agaricus rosellus</name>
    <dbReference type="NCBI Taxonomy" id="1033263"/>
    <lineage>
        <taxon>Eukaryota</taxon>
        <taxon>Fungi</taxon>
        <taxon>Dikarya</taxon>
        <taxon>Basidiomycota</taxon>
        <taxon>Agaricomycotina</taxon>
        <taxon>Agaricomycetes</taxon>
        <taxon>Agaricomycetidae</taxon>
        <taxon>Agaricales</taxon>
        <taxon>Marasmiineae</taxon>
        <taxon>Mycenaceae</taxon>
        <taxon>Mycena</taxon>
    </lineage>
</organism>
<sequence length="353" mass="39268">MHSQTPPAIPEQSAADVASGCETFYDVDVWYSWLRDFGSFFRLPRESLRALRARLPARPYFFLAADERAEPTALSPTTRIHSGSRSPVFPLFISLTTKRGAHGKSRFVISPYLFSGLWQPLILSGSAQLEASRIGSNCNLQNPAVARYLFLLLIAVSQNIAELSVEDGKVALESPKGFPDAWLTRADEKYVIERAHWNTDPPPPDQQCISVAWRGFYGTRLLVCLPEYGVELGAIIVRFYFGITGCIIPVACYPEFEELMIVFTTAGPYDADGRKQFYLLIHDTGVEATRLLQFPPGFSSVTDFYLNRMPGLKCVQPVAGGAEAVRHEHDKCGYDMPGEDTATSTIDWSQIVP</sequence>